<organism evidence="11 12">
    <name type="scientific">Acetonema longum DSM 6540</name>
    <dbReference type="NCBI Taxonomy" id="1009370"/>
    <lineage>
        <taxon>Bacteria</taxon>
        <taxon>Bacillati</taxon>
        <taxon>Bacillota</taxon>
        <taxon>Negativicutes</taxon>
        <taxon>Acetonemataceae</taxon>
        <taxon>Acetonema</taxon>
    </lineage>
</organism>
<reference evidence="11 12" key="1">
    <citation type="journal article" date="2011" name="EMBO J.">
        <title>Structural diversity of bacterial flagellar motors.</title>
        <authorList>
            <person name="Chen S."/>
            <person name="Beeby M."/>
            <person name="Murphy G.E."/>
            <person name="Leadbetter J.R."/>
            <person name="Hendrixson D.R."/>
            <person name="Briegel A."/>
            <person name="Li Z."/>
            <person name="Shi J."/>
            <person name="Tocheva E.I."/>
            <person name="Muller A."/>
            <person name="Dobro M.J."/>
            <person name="Jensen G.J."/>
        </authorList>
    </citation>
    <scope>NUCLEOTIDE SEQUENCE [LARGE SCALE GENOMIC DNA]</scope>
    <source>
        <strain evidence="11 12">DSM 6540</strain>
    </source>
</reference>
<keyword evidence="3" id="KW-1003">Cell membrane</keyword>
<evidence type="ECO:0000313" key="12">
    <source>
        <dbReference type="Proteomes" id="UP000003240"/>
    </source>
</evidence>
<name>F7NPV0_9FIRM</name>
<evidence type="ECO:0000259" key="10">
    <source>
        <dbReference type="Pfam" id="PF01618"/>
    </source>
</evidence>
<gene>
    <name evidence="11" type="ORF">ALO_20737</name>
</gene>
<evidence type="ECO:0000256" key="5">
    <source>
        <dbReference type="ARBA" id="ARBA00022927"/>
    </source>
</evidence>
<dbReference type="AlphaFoldDB" id="F7NPV0"/>
<keyword evidence="4 9" id="KW-0812">Transmembrane</keyword>
<evidence type="ECO:0000256" key="6">
    <source>
        <dbReference type="ARBA" id="ARBA00022989"/>
    </source>
</evidence>
<comment type="subcellular location">
    <subcellularLocation>
        <location evidence="1">Cell membrane</location>
        <topology evidence="1">Multi-pass membrane protein</topology>
    </subcellularLocation>
    <subcellularLocation>
        <location evidence="8">Membrane</location>
        <topology evidence="8">Multi-pass membrane protein</topology>
    </subcellularLocation>
</comment>
<dbReference type="eggNOG" id="COG0811">
    <property type="taxonomic scope" value="Bacteria"/>
</dbReference>
<dbReference type="PANTHER" id="PTHR30625:SF15">
    <property type="entry name" value="BIOPOLYMER TRANSPORT PROTEIN EXBB"/>
    <property type="match status" value="1"/>
</dbReference>
<evidence type="ECO:0000256" key="1">
    <source>
        <dbReference type="ARBA" id="ARBA00004651"/>
    </source>
</evidence>
<dbReference type="PANTHER" id="PTHR30625">
    <property type="entry name" value="PROTEIN TOLQ"/>
    <property type="match status" value="1"/>
</dbReference>
<feature type="transmembrane region" description="Helical" evidence="9">
    <location>
        <begin position="62"/>
        <end position="78"/>
    </location>
</feature>
<proteinExistence type="inferred from homology"/>
<keyword evidence="7 9" id="KW-0472">Membrane</keyword>
<comment type="similarity">
    <text evidence="8">Belongs to the exbB/tolQ family.</text>
</comment>
<sequence>MRKLNLGSLYLGKLNWKKLNWRELNRLQRCGILAFAALIVTGIVFTDFFIQIFTVFHKGGLVMYPLLLCSILTVAIAVERYYPYKRASDDGAVFRKALATLVMAEQWEQAAELCRSDSSAGAYIAKTAISLRHSRHLVEGSLEKVAAQQAAKLRERLSYLETIVTMSPLLGLLGTVVGMIQSFSVMNIREGQPYAITGGVGEALIATATGLCVAILALVVHTVYQQWLDQVITDMEETGWLVLEALQREGSE</sequence>
<keyword evidence="12" id="KW-1185">Reference proteome</keyword>
<dbReference type="InterPro" id="IPR002898">
    <property type="entry name" value="MotA_ExbB_proton_chnl"/>
</dbReference>
<keyword evidence="5 8" id="KW-0653">Protein transport</keyword>
<evidence type="ECO:0000256" key="2">
    <source>
        <dbReference type="ARBA" id="ARBA00022448"/>
    </source>
</evidence>
<evidence type="ECO:0000313" key="11">
    <source>
        <dbReference type="EMBL" id="EGO61941.1"/>
    </source>
</evidence>
<dbReference type="EMBL" id="AFGF01000269">
    <property type="protein sequence ID" value="EGO61941.1"/>
    <property type="molecule type" value="Genomic_DNA"/>
</dbReference>
<feature type="transmembrane region" description="Helical" evidence="9">
    <location>
        <begin position="203"/>
        <end position="224"/>
    </location>
</feature>
<dbReference type="Proteomes" id="UP000003240">
    <property type="component" value="Unassembled WGS sequence"/>
</dbReference>
<evidence type="ECO:0000256" key="3">
    <source>
        <dbReference type="ARBA" id="ARBA00022475"/>
    </source>
</evidence>
<keyword evidence="6 9" id="KW-1133">Transmembrane helix</keyword>
<dbReference type="RefSeq" id="WP_004099672.1">
    <property type="nucleotide sequence ID" value="NZ_AFGF01000269.1"/>
</dbReference>
<evidence type="ECO:0000256" key="8">
    <source>
        <dbReference type="RuleBase" id="RU004057"/>
    </source>
</evidence>
<evidence type="ECO:0000256" key="9">
    <source>
        <dbReference type="SAM" id="Phobius"/>
    </source>
</evidence>
<evidence type="ECO:0000256" key="4">
    <source>
        <dbReference type="ARBA" id="ARBA00022692"/>
    </source>
</evidence>
<feature type="domain" description="MotA/TolQ/ExbB proton channel" evidence="10">
    <location>
        <begin position="126"/>
        <end position="236"/>
    </location>
</feature>
<evidence type="ECO:0000256" key="7">
    <source>
        <dbReference type="ARBA" id="ARBA00023136"/>
    </source>
</evidence>
<dbReference type="STRING" id="1009370.ALO_20737"/>
<dbReference type="GO" id="GO:0017038">
    <property type="term" value="P:protein import"/>
    <property type="evidence" value="ECO:0007669"/>
    <property type="project" value="TreeGrafter"/>
</dbReference>
<protein>
    <submittedName>
        <fullName evidence="11">MotA/TolQ/ExbB proton channel</fullName>
    </submittedName>
</protein>
<comment type="caution">
    <text evidence="11">The sequence shown here is derived from an EMBL/GenBank/DDBJ whole genome shotgun (WGS) entry which is preliminary data.</text>
</comment>
<keyword evidence="2 8" id="KW-0813">Transport</keyword>
<feature type="transmembrane region" description="Helical" evidence="9">
    <location>
        <begin position="32"/>
        <end position="56"/>
    </location>
</feature>
<dbReference type="InterPro" id="IPR050790">
    <property type="entry name" value="ExbB/TolQ_transport"/>
</dbReference>
<feature type="transmembrane region" description="Helical" evidence="9">
    <location>
        <begin position="162"/>
        <end position="183"/>
    </location>
</feature>
<dbReference type="Pfam" id="PF01618">
    <property type="entry name" value="MotA_ExbB"/>
    <property type="match status" value="1"/>
</dbReference>
<dbReference type="GO" id="GO:0005886">
    <property type="term" value="C:plasma membrane"/>
    <property type="evidence" value="ECO:0007669"/>
    <property type="project" value="UniProtKB-SubCell"/>
</dbReference>
<accession>F7NPV0</accession>